<feature type="region of interest" description="Disordered" evidence="2">
    <location>
        <begin position="273"/>
        <end position="396"/>
    </location>
</feature>
<dbReference type="EMBL" id="CAMXCT030006690">
    <property type="protein sequence ID" value="CAL4805686.1"/>
    <property type="molecule type" value="Genomic_DNA"/>
</dbReference>
<evidence type="ECO:0000256" key="2">
    <source>
        <dbReference type="SAM" id="MobiDB-lite"/>
    </source>
</evidence>
<organism evidence="3">
    <name type="scientific">Cladocopium goreaui</name>
    <dbReference type="NCBI Taxonomy" id="2562237"/>
    <lineage>
        <taxon>Eukaryota</taxon>
        <taxon>Sar</taxon>
        <taxon>Alveolata</taxon>
        <taxon>Dinophyceae</taxon>
        <taxon>Suessiales</taxon>
        <taxon>Symbiodiniaceae</taxon>
        <taxon>Cladocopium</taxon>
    </lineage>
</organism>
<keyword evidence="1" id="KW-0175">Coiled coil</keyword>
<accession>A0A9P1GNZ1</accession>
<dbReference type="GO" id="GO:0016874">
    <property type="term" value="F:ligase activity"/>
    <property type="evidence" value="ECO:0007669"/>
    <property type="project" value="UniProtKB-KW"/>
</dbReference>
<feature type="compositionally biased region" description="Basic residues" evidence="2">
    <location>
        <begin position="360"/>
        <end position="371"/>
    </location>
</feature>
<dbReference type="EMBL" id="CAMXCT010006690">
    <property type="protein sequence ID" value="CAI4018374.1"/>
    <property type="molecule type" value="Genomic_DNA"/>
</dbReference>
<reference evidence="4" key="2">
    <citation type="submission" date="2024-04" db="EMBL/GenBank/DDBJ databases">
        <authorList>
            <person name="Chen Y."/>
            <person name="Shah S."/>
            <person name="Dougan E. K."/>
            <person name="Thang M."/>
            <person name="Chan C."/>
        </authorList>
    </citation>
    <scope>NUCLEOTIDE SEQUENCE [LARGE SCALE GENOMIC DNA]</scope>
</reference>
<sequence length="533" mass="57791">MQAGMTMTVADLGSGWQPVTDRLGEVLQSGGDLEMSLLSHAEMDSILQPLPPQPLQSGLSEELLAVPNNSAIPGKSDRSAWRTLTQLGGGEVMKLRRWPESGLSVKSEEDPPQDSGKVEVAVQTESVDFTLYPIGLKAHPLSAWGGPALPPLPSCGLHCKMPLVQETTNGNISLVAMKLALESLQREKEDLKRKLKESQKEVLRLELRDEDAIKAMEVRQNVLLRQENDEMRKIALAALRHREEGREVCRKKKGNKMERKSLEVKDTWLQAPPKQARVKRSEQVTVEDLETPSEAIASPVGHAGGSHGVRRIRSHSDSSVAEAKELSTKRKYGSADSEKGELGQPVHASPCGSAKDPQASKHRSTKPVVRLKPKDTTITKYDPDPGSCRSSQSKTTWRVRAEAETDETGPGWSSSAVDARLATASIYTAAALSADTLGWGATAAAAQSVGIRKTRSEEARNAMMQPLNDTSEAALVCERAVSGAFVLESGQQEPDLRCADEFNESASPDLSHVLDDVVCSVNAVRRDTPAILD</sequence>
<protein>
    <submittedName>
        <fullName evidence="5">Glutamate--tRNA ligase, chloroplastic/mitochondrial</fullName>
    </submittedName>
</protein>
<feature type="coiled-coil region" evidence="1">
    <location>
        <begin position="174"/>
        <end position="208"/>
    </location>
</feature>
<reference evidence="3" key="1">
    <citation type="submission" date="2022-10" db="EMBL/GenBank/DDBJ databases">
        <authorList>
            <person name="Chen Y."/>
            <person name="Dougan E. K."/>
            <person name="Chan C."/>
            <person name="Rhodes N."/>
            <person name="Thang M."/>
        </authorList>
    </citation>
    <scope>NUCLEOTIDE SEQUENCE</scope>
</reference>
<evidence type="ECO:0000313" key="3">
    <source>
        <dbReference type="EMBL" id="CAI4018374.1"/>
    </source>
</evidence>
<dbReference type="AlphaFoldDB" id="A0A9P1GNZ1"/>
<feature type="compositionally biased region" description="Basic and acidic residues" evidence="2">
    <location>
        <begin position="372"/>
        <end position="383"/>
    </location>
</feature>
<evidence type="ECO:0000313" key="5">
    <source>
        <dbReference type="EMBL" id="CAL4805686.1"/>
    </source>
</evidence>
<evidence type="ECO:0000256" key="1">
    <source>
        <dbReference type="SAM" id="Coils"/>
    </source>
</evidence>
<keyword evidence="5" id="KW-0436">Ligase</keyword>
<evidence type="ECO:0000313" key="4">
    <source>
        <dbReference type="EMBL" id="CAL1171749.1"/>
    </source>
</evidence>
<dbReference type="EMBL" id="CAMXCT020006690">
    <property type="protein sequence ID" value="CAL1171749.1"/>
    <property type="molecule type" value="Genomic_DNA"/>
</dbReference>
<dbReference type="Proteomes" id="UP001152797">
    <property type="component" value="Unassembled WGS sequence"/>
</dbReference>
<gene>
    <name evidence="3" type="ORF">C1SCF055_LOCUS42947</name>
</gene>
<keyword evidence="6" id="KW-1185">Reference proteome</keyword>
<name>A0A9P1GNZ1_9DINO</name>
<proteinExistence type="predicted"/>
<comment type="caution">
    <text evidence="3">The sequence shown here is derived from an EMBL/GenBank/DDBJ whole genome shotgun (WGS) entry which is preliminary data.</text>
</comment>
<evidence type="ECO:0000313" key="6">
    <source>
        <dbReference type="Proteomes" id="UP001152797"/>
    </source>
</evidence>